<protein>
    <submittedName>
        <fullName evidence="3">Cytospin-A</fullName>
    </submittedName>
</protein>
<evidence type="ECO:0000313" key="2">
    <source>
        <dbReference type="Proteomes" id="UP000046393"/>
    </source>
</evidence>
<proteinExistence type="predicted"/>
<feature type="compositionally biased region" description="Polar residues" evidence="1">
    <location>
        <begin position="28"/>
        <end position="45"/>
    </location>
</feature>
<feature type="compositionally biased region" description="Low complexity" evidence="1">
    <location>
        <begin position="205"/>
        <end position="233"/>
    </location>
</feature>
<sequence length="437" mass="46618">MYNHFLENPPSPAPHSKLPVNNRPATLRQPTSKLQLPSSIRNSGLNNNVMLRLPSRSSATTSSGTYSSIPAITPVSKLSNISSTNSNMLKIKFFAGNKDKLKKNVSSVPQSRNVKIDEKLSSSVSKLIKPKTSSLKAPKQLSSQNANASMKVSALQQKDALKSAKAKPVNLDFLTDGVARSKLAISGQKRFSKNCNDISPQELFSNSSHTSSAESSSLSMNSTSSKTSSLNCSETKSTVFNPKSLNSKISTAATPPTSPSESKPMLAVKGISATKAPLEASSDKQGVSASAEDVQCHQIKTGDFISTEVASEDENEIQSETSQLPPTSVLTPTSLKLISIQSPAVGVVSPMPSHRNSRAVSPHASKFFCFICLFVYHKHRLLFYLLDFCSGAGNQSDASTTSGSRDSDNVSVIYNPIADKKQMSSGGLNEVESSKAP</sequence>
<organism evidence="2 3">
    <name type="scientific">Syphacia muris</name>
    <dbReference type="NCBI Taxonomy" id="451379"/>
    <lineage>
        <taxon>Eukaryota</taxon>
        <taxon>Metazoa</taxon>
        <taxon>Ecdysozoa</taxon>
        <taxon>Nematoda</taxon>
        <taxon>Chromadorea</taxon>
        <taxon>Rhabditida</taxon>
        <taxon>Spirurina</taxon>
        <taxon>Oxyuridomorpha</taxon>
        <taxon>Oxyuroidea</taxon>
        <taxon>Oxyuridae</taxon>
        <taxon>Syphacia</taxon>
    </lineage>
</organism>
<name>A0A0N5ABU7_9BILA</name>
<feature type="region of interest" description="Disordered" evidence="1">
    <location>
        <begin position="417"/>
        <end position="437"/>
    </location>
</feature>
<accession>A0A0N5ABU7</accession>
<feature type="region of interest" description="Disordered" evidence="1">
    <location>
        <begin position="196"/>
        <end position="236"/>
    </location>
</feature>
<keyword evidence="2" id="KW-1185">Reference proteome</keyword>
<dbReference type="Proteomes" id="UP000046393">
    <property type="component" value="Unplaced"/>
</dbReference>
<dbReference type="AlphaFoldDB" id="A0A0N5ABU7"/>
<dbReference type="WBParaSite" id="SMUV_0000162301-mRNA-1">
    <property type="protein sequence ID" value="SMUV_0000162301-mRNA-1"/>
    <property type="gene ID" value="SMUV_0000162301"/>
</dbReference>
<evidence type="ECO:0000313" key="3">
    <source>
        <dbReference type="WBParaSite" id="SMUV_0000162301-mRNA-1"/>
    </source>
</evidence>
<feature type="region of interest" description="Disordered" evidence="1">
    <location>
        <begin position="1"/>
        <end position="45"/>
    </location>
</feature>
<dbReference type="STRING" id="451379.A0A0N5ABU7"/>
<reference evidence="3" key="1">
    <citation type="submission" date="2017-02" db="UniProtKB">
        <authorList>
            <consortium name="WormBaseParasite"/>
        </authorList>
    </citation>
    <scope>IDENTIFICATION</scope>
</reference>
<evidence type="ECO:0000256" key="1">
    <source>
        <dbReference type="SAM" id="MobiDB-lite"/>
    </source>
</evidence>